<evidence type="ECO:0000313" key="4">
    <source>
        <dbReference type="Proteomes" id="UP000663444"/>
    </source>
</evidence>
<evidence type="ECO:0000256" key="2">
    <source>
        <dbReference type="SAM" id="SignalP"/>
    </source>
</evidence>
<keyword evidence="2" id="KW-0732">Signal</keyword>
<dbReference type="RefSeq" id="WP_203385782.1">
    <property type="nucleotide sequence ID" value="NZ_CP064781.1"/>
</dbReference>
<evidence type="ECO:0008006" key="5">
    <source>
        <dbReference type="Google" id="ProtNLM"/>
    </source>
</evidence>
<evidence type="ECO:0000256" key="1">
    <source>
        <dbReference type="SAM" id="MobiDB-lite"/>
    </source>
</evidence>
<reference evidence="3" key="1">
    <citation type="submission" date="2020-11" db="EMBL/GenBank/DDBJ databases">
        <title>Azospira restricta DSM 18626 genome sequence.</title>
        <authorList>
            <person name="Moe W.M."/>
        </authorList>
    </citation>
    <scope>NUCLEOTIDE SEQUENCE</scope>
    <source>
        <strain evidence="3">DSM 18626</strain>
    </source>
</reference>
<dbReference type="EMBL" id="CP064781">
    <property type="protein sequence ID" value="QRJ62254.1"/>
    <property type="molecule type" value="Genomic_DNA"/>
</dbReference>
<feature type="chain" id="PRO_5036902543" description="Pentapeptide MXKDX repeat protein" evidence="2">
    <location>
        <begin position="24"/>
        <end position="94"/>
    </location>
</feature>
<accession>A0A974PW23</accession>
<feature type="compositionally biased region" description="Polar residues" evidence="1">
    <location>
        <begin position="31"/>
        <end position="48"/>
    </location>
</feature>
<dbReference type="KEGG" id="ares:IWH25_10640"/>
<feature type="region of interest" description="Disordered" evidence="1">
    <location>
        <begin position="21"/>
        <end position="94"/>
    </location>
</feature>
<evidence type="ECO:0000313" key="3">
    <source>
        <dbReference type="EMBL" id="QRJ62254.1"/>
    </source>
</evidence>
<name>A0A974PW23_9RHOO</name>
<sequence>MLRKLIPALLAGTLLLAGPAAYAKKDGPNTGGKSPQHMSEKGQMNTNAPAMGQDKGMMRADQRKNEQGLAHDQAGGMDKKAKKENKGKSKGHDK</sequence>
<proteinExistence type="predicted"/>
<protein>
    <recommendedName>
        <fullName evidence="5">Pentapeptide MXKDX repeat protein</fullName>
    </recommendedName>
</protein>
<keyword evidence="4" id="KW-1185">Reference proteome</keyword>
<dbReference type="Proteomes" id="UP000663444">
    <property type="component" value="Chromosome"/>
</dbReference>
<feature type="signal peptide" evidence="2">
    <location>
        <begin position="1"/>
        <end position="23"/>
    </location>
</feature>
<gene>
    <name evidence="3" type="ORF">IWH25_10640</name>
</gene>
<organism evidence="3 4">
    <name type="scientific">Azospira restricta</name>
    <dbReference type="NCBI Taxonomy" id="404405"/>
    <lineage>
        <taxon>Bacteria</taxon>
        <taxon>Pseudomonadati</taxon>
        <taxon>Pseudomonadota</taxon>
        <taxon>Betaproteobacteria</taxon>
        <taxon>Rhodocyclales</taxon>
        <taxon>Rhodocyclaceae</taxon>
        <taxon>Azospira</taxon>
    </lineage>
</organism>
<feature type="compositionally biased region" description="Basic and acidic residues" evidence="1">
    <location>
        <begin position="77"/>
        <end position="94"/>
    </location>
</feature>
<feature type="compositionally biased region" description="Basic and acidic residues" evidence="1">
    <location>
        <begin position="56"/>
        <end position="66"/>
    </location>
</feature>
<dbReference type="AlphaFoldDB" id="A0A974PW23"/>